<feature type="domain" description="ResB-like" evidence="8">
    <location>
        <begin position="326"/>
        <end position="405"/>
    </location>
</feature>
<evidence type="ECO:0000259" key="8">
    <source>
        <dbReference type="Pfam" id="PF05140"/>
    </source>
</evidence>
<keyword evidence="2 6" id="KW-0812">Transmembrane</keyword>
<feature type="transmembrane region" description="Helical" evidence="6">
    <location>
        <begin position="712"/>
        <end position="731"/>
    </location>
</feature>
<dbReference type="OrthoDB" id="9814290at2"/>
<dbReference type="RefSeq" id="WP_146161568.1">
    <property type="nucleotide sequence ID" value="NZ_OY782574.1"/>
</dbReference>
<comment type="subcellular location">
    <subcellularLocation>
        <location evidence="1">Membrane</location>
        <topology evidence="1">Multi-pass membrane protein</topology>
    </subcellularLocation>
</comment>
<accession>A0A2T5BX61</accession>
<dbReference type="Pfam" id="PF01578">
    <property type="entry name" value="Cytochrom_C_asm"/>
    <property type="match status" value="1"/>
</dbReference>
<feature type="transmembrane region" description="Helical" evidence="6">
    <location>
        <begin position="833"/>
        <end position="866"/>
    </location>
</feature>
<evidence type="ECO:0000256" key="4">
    <source>
        <dbReference type="ARBA" id="ARBA00022989"/>
    </source>
</evidence>
<keyword evidence="3" id="KW-0201">Cytochrome c-type biogenesis</keyword>
<proteinExistence type="predicted"/>
<comment type="caution">
    <text evidence="9">The sequence shown here is derived from an EMBL/GenBank/DDBJ whole genome shotgun (WGS) entry which is preliminary data.</text>
</comment>
<evidence type="ECO:0000256" key="3">
    <source>
        <dbReference type="ARBA" id="ARBA00022748"/>
    </source>
</evidence>
<evidence type="ECO:0000256" key="2">
    <source>
        <dbReference type="ARBA" id="ARBA00022692"/>
    </source>
</evidence>
<feature type="transmembrane region" description="Helical" evidence="6">
    <location>
        <begin position="415"/>
        <end position="436"/>
    </location>
</feature>
<dbReference type="GO" id="GO:0020037">
    <property type="term" value="F:heme binding"/>
    <property type="evidence" value="ECO:0007669"/>
    <property type="project" value="InterPro"/>
</dbReference>
<evidence type="ECO:0000256" key="6">
    <source>
        <dbReference type="SAM" id="Phobius"/>
    </source>
</evidence>
<keyword evidence="5 6" id="KW-0472">Membrane</keyword>
<dbReference type="EMBL" id="QAAD01000032">
    <property type="protein sequence ID" value="PTN04333.1"/>
    <property type="molecule type" value="Genomic_DNA"/>
</dbReference>
<evidence type="ECO:0000313" key="10">
    <source>
        <dbReference type="Proteomes" id="UP000243525"/>
    </source>
</evidence>
<feature type="transmembrane region" description="Helical" evidence="6">
    <location>
        <begin position="456"/>
        <end position="472"/>
    </location>
</feature>
<evidence type="ECO:0000259" key="7">
    <source>
        <dbReference type="Pfam" id="PF01578"/>
    </source>
</evidence>
<feature type="domain" description="Cytochrome c assembly protein" evidence="7">
    <location>
        <begin position="771"/>
        <end position="975"/>
    </location>
</feature>
<gene>
    <name evidence="9" type="ORF">C8N47_1325</name>
</gene>
<dbReference type="InterPro" id="IPR045062">
    <property type="entry name" value="Cyt_c_biogenesis_CcsA/CcmC"/>
</dbReference>
<feature type="transmembrane region" description="Helical" evidence="6">
    <location>
        <begin position="800"/>
        <end position="818"/>
    </location>
</feature>
<feature type="transmembrane region" description="Helical" evidence="6">
    <location>
        <begin position="922"/>
        <end position="940"/>
    </location>
</feature>
<organism evidence="9 10">
    <name type="scientific">Mangrovibacterium marinum</name>
    <dbReference type="NCBI Taxonomy" id="1639118"/>
    <lineage>
        <taxon>Bacteria</taxon>
        <taxon>Pseudomonadati</taxon>
        <taxon>Bacteroidota</taxon>
        <taxon>Bacteroidia</taxon>
        <taxon>Marinilabiliales</taxon>
        <taxon>Prolixibacteraceae</taxon>
        <taxon>Mangrovibacterium</taxon>
    </lineage>
</organism>
<evidence type="ECO:0000256" key="5">
    <source>
        <dbReference type="ARBA" id="ARBA00023136"/>
    </source>
</evidence>
<protein>
    <submittedName>
        <fullName evidence="9">Cytochrome c-type biogenesis protein CcsB</fullName>
    </submittedName>
</protein>
<feature type="transmembrane region" description="Helical" evidence="6">
    <location>
        <begin position="887"/>
        <end position="907"/>
    </location>
</feature>
<feature type="transmembrane region" description="Helical" evidence="6">
    <location>
        <begin position="49"/>
        <end position="66"/>
    </location>
</feature>
<feature type="transmembrane region" description="Helical" evidence="6">
    <location>
        <begin position="78"/>
        <end position="98"/>
    </location>
</feature>
<dbReference type="GO" id="GO:0005886">
    <property type="term" value="C:plasma membrane"/>
    <property type="evidence" value="ECO:0007669"/>
    <property type="project" value="TreeGrafter"/>
</dbReference>
<dbReference type="InterPro" id="IPR017562">
    <property type="entry name" value="Cyt_c_biogenesis_CcsA"/>
</dbReference>
<dbReference type="Pfam" id="PF05140">
    <property type="entry name" value="ResB"/>
    <property type="match status" value="1"/>
</dbReference>
<dbReference type="PANTHER" id="PTHR30071">
    <property type="entry name" value="HEME EXPORTER PROTEIN C"/>
    <property type="match status" value="1"/>
</dbReference>
<dbReference type="AlphaFoldDB" id="A0A2T5BX61"/>
<feature type="transmembrane region" description="Helical" evidence="6">
    <location>
        <begin position="947"/>
        <end position="967"/>
    </location>
</feature>
<feature type="transmembrane region" description="Helical" evidence="6">
    <location>
        <begin position="743"/>
        <end position="765"/>
    </location>
</feature>
<dbReference type="PANTHER" id="PTHR30071:SF1">
    <property type="entry name" value="CYTOCHROME B_B6 PROTEIN-RELATED"/>
    <property type="match status" value="1"/>
</dbReference>
<evidence type="ECO:0000313" key="9">
    <source>
        <dbReference type="EMBL" id="PTN04333.1"/>
    </source>
</evidence>
<dbReference type="InterPro" id="IPR007816">
    <property type="entry name" value="ResB-like_domain"/>
</dbReference>
<dbReference type="NCBIfam" id="TIGR03144">
    <property type="entry name" value="cytochr_II_ccsB"/>
    <property type="match status" value="1"/>
</dbReference>
<name>A0A2T5BX61_9BACT</name>
<dbReference type="GO" id="GO:0017004">
    <property type="term" value="P:cytochrome complex assembly"/>
    <property type="evidence" value="ECO:0007669"/>
    <property type="project" value="UniProtKB-KW"/>
</dbReference>
<dbReference type="InterPro" id="IPR002541">
    <property type="entry name" value="Cyt_c_assembly"/>
</dbReference>
<dbReference type="Proteomes" id="UP000243525">
    <property type="component" value="Unassembled WGS sequence"/>
</dbReference>
<sequence length="1015" mass="114257">MKRIYQFLTSMPFMGFLLLVFAISMAVATFTEASYGTEAAKSIIYNTHWFELVLVLLGFNLMVNFLSYKMYSARKIVIGLFHISFTIIIIGAGITRYASFEGVMHIREGMSSNTILSTDTYLTIEMAEQKLKTKVLFSELRSGTYSESIVVEGNLVKIKSVGFVKNAVKTPVENAAGEPLVDFVVSAGQGMQPFAFRKGETVNLGPVVVGYSPAANIRFEDEDDQLYIVSDRDLEIRSMSGAEPVSMVAGSRQPVLPMHLYAFDDYLLLVKQFYPHASVRVTPSTQGDTGEDAVLLELTDGERVATVNVFGRSGQVGQPTTYMLGNTAVAFSYGSELIKLPFSLLLKDFQLDRYIGSDSPSSFASEIELSDEERGVEEDHRIFMNNTLKYRGYRFYQSSYDQDELGTVLSVNKDFWGTFVTYLGYLLMTVGMILALFARNSYFRHLVRHLKELNKAAVAGLILFLLTLPNPVQANDAVLNAIPNLDQDLVSDFSELWVHGRDGRIEPMSTLNNEILRKLTRKASFEGKTADELVLSMNLFPELWRTVPLIKLEKAAAAKLGMTEKRASVLDFFDEQGQYRILEEVQAAYNKMPAMRDQRDKDYLTVDERLNICFMIFNGEFFTFFPPVNQKDAWYAAGSSPTGYPKGDSLFVASSFKLLRESLNPGGEIQPRQIMATIANFQQKFGADILPSDSKKELELFYNQYQPFKRVFPWYLLLGIGLLVVLFVNIIRQKTVSKPVRYIFGGLIFLAFGVHTVGLIVRWYISGHAPWSNGYESMIYVAWAAMLAGIIFGRKYPMVLATAAFLTGITLFVAHLNWMNPEITQLVPVLKSYWLLIHVAVITASYGFIGLSSFLGVLVLTLYALMHERNQQRVAYFTDQLTTISELSATLGLYMLTIGTFLGGVWANESWGRYWGWDPKETWALITVVIFAFIVHLRFIPGLRGRFHFNVATVVGFCSVLMTYFGVNYFLSGMHSYGKGSVEGVHWSVYAALIAVIVLIFAAYEKYRRYGQAEQ</sequence>
<keyword evidence="4 6" id="KW-1133">Transmembrane helix</keyword>
<evidence type="ECO:0000256" key="1">
    <source>
        <dbReference type="ARBA" id="ARBA00004141"/>
    </source>
</evidence>
<reference evidence="9 10" key="1">
    <citation type="submission" date="2018-04" db="EMBL/GenBank/DDBJ databases">
        <title>Genomic Encyclopedia of Archaeal and Bacterial Type Strains, Phase II (KMG-II): from individual species to whole genera.</title>
        <authorList>
            <person name="Goeker M."/>
        </authorList>
    </citation>
    <scope>NUCLEOTIDE SEQUENCE [LARGE SCALE GENOMIC DNA]</scope>
    <source>
        <strain evidence="9 10">DSM 28823</strain>
    </source>
</reference>
<feature type="transmembrane region" description="Helical" evidence="6">
    <location>
        <begin position="987"/>
        <end position="1004"/>
    </location>
</feature>
<feature type="transmembrane region" description="Helical" evidence="6">
    <location>
        <begin position="777"/>
        <end position="793"/>
    </location>
</feature>
<keyword evidence="10" id="KW-1185">Reference proteome</keyword>